<dbReference type="GO" id="GO:0005886">
    <property type="term" value="C:plasma membrane"/>
    <property type="evidence" value="ECO:0007669"/>
    <property type="project" value="UniProtKB-SubCell"/>
</dbReference>
<keyword evidence="5" id="KW-0997">Cell inner membrane</keyword>
<evidence type="ECO:0000313" key="15">
    <source>
        <dbReference type="Proteomes" id="UP000277858"/>
    </source>
</evidence>
<protein>
    <submittedName>
        <fullName evidence="14">EamA-like transporter family</fullName>
    </submittedName>
</protein>
<evidence type="ECO:0000259" key="13">
    <source>
        <dbReference type="Pfam" id="PF00892"/>
    </source>
</evidence>
<dbReference type="GO" id="GO:0022857">
    <property type="term" value="F:transmembrane transporter activity"/>
    <property type="evidence" value="ECO:0007669"/>
    <property type="project" value="InterPro"/>
</dbReference>
<dbReference type="InterPro" id="IPR000390">
    <property type="entry name" value="Small_drug/metabolite_transptr"/>
</dbReference>
<dbReference type="RefSeq" id="WP_051232538.1">
    <property type="nucleotide sequence ID" value="NZ_CP040635.1"/>
</dbReference>
<evidence type="ECO:0000256" key="7">
    <source>
        <dbReference type="ARBA" id="ARBA00022692"/>
    </source>
</evidence>
<evidence type="ECO:0000256" key="10">
    <source>
        <dbReference type="ARBA" id="ARBA00023098"/>
    </source>
</evidence>
<dbReference type="Gene3D" id="1.10.3730.20">
    <property type="match status" value="1"/>
</dbReference>
<dbReference type="STRING" id="1122997.GCA_000425285_00584"/>
<evidence type="ECO:0000256" key="2">
    <source>
        <dbReference type="ARBA" id="ARBA00007362"/>
    </source>
</evidence>
<feature type="transmembrane region" description="Helical" evidence="12">
    <location>
        <begin position="64"/>
        <end position="86"/>
    </location>
</feature>
<evidence type="ECO:0000256" key="8">
    <source>
        <dbReference type="ARBA" id="ARBA00022985"/>
    </source>
</evidence>
<feature type="transmembrane region" description="Helical" evidence="12">
    <location>
        <begin position="93"/>
        <end position="110"/>
    </location>
</feature>
<dbReference type="Proteomes" id="UP000277858">
    <property type="component" value="Chromosome"/>
</dbReference>
<organism evidence="14 15">
    <name type="scientific">Acidipropionibacterium jensenii</name>
    <dbReference type="NCBI Taxonomy" id="1749"/>
    <lineage>
        <taxon>Bacteria</taxon>
        <taxon>Bacillati</taxon>
        <taxon>Actinomycetota</taxon>
        <taxon>Actinomycetes</taxon>
        <taxon>Propionibacteriales</taxon>
        <taxon>Propionibacteriaceae</taxon>
        <taxon>Acidipropionibacterium</taxon>
    </lineage>
</organism>
<keyword evidence="7 12" id="KW-0812">Transmembrane</keyword>
<evidence type="ECO:0000256" key="3">
    <source>
        <dbReference type="ARBA" id="ARBA00022475"/>
    </source>
</evidence>
<dbReference type="PANTHER" id="PTHR30561:SF9">
    <property type="entry name" value="4-AMINO-4-DEOXY-L-ARABINOSE-PHOSPHOUNDECAPRENOL FLIPPASE SUBUNIT ARNF-RELATED"/>
    <property type="match status" value="1"/>
</dbReference>
<dbReference type="GO" id="GO:0009103">
    <property type="term" value="P:lipopolysaccharide biosynthetic process"/>
    <property type="evidence" value="ECO:0007669"/>
    <property type="project" value="UniProtKB-KW"/>
</dbReference>
<dbReference type="AlphaFoldDB" id="A0A3S4V8Z4"/>
<reference evidence="14 15" key="1">
    <citation type="submission" date="2018-12" db="EMBL/GenBank/DDBJ databases">
        <authorList>
            <consortium name="Pathogen Informatics"/>
        </authorList>
    </citation>
    <scope>NUCLEOTIDE SEQUENCE [LARGE SCALE GENOMIC DNA]</scope>
    <source>
        <strain evidence="14 15">NCTC13652</strain>
    </source>
</reference>
<name>A0A3S4V8Z4_9ACTN</name>
<dbReference type="InterPro" id="IPR000620">
    <property type="entry name" value="EamA_dom"/>
</dbReference>
<comment type="subcellular location">
    <subcellularLocation>
        <location evidence="1">Cell membrane</location>
        <topology evidence="1">Multi-pass membrane protein</topology>
    </subcellularLocation>
</comment>
<evidence type="ECO:0000256" key="1">
    <source>
        <dbReference type="ARBA" id="ARBA00004651"/>
    </source>
</evidence>
<evidence type="ECO:0000256" key="5">
    <source>
        <dbReference type="ARBA" id="ARBA00022519"/>
    </source>
</evidence>
<feature type="transmembrane region" description="Helical" evidence="12">
    <location>
        <begin position="39"/>
        <end position="58"/>
    </location>
</feature>
<dbReference type="EMBL" id="LR134473">
    <property type="protein sequence ID" value="VEI04433.1"/>
    <property type="molecule type" value="Genomic_DNA"/>
</dbReference>
<feature type="transmembrane region" description="Helical" evidence="12">
    <location>
        <begin position="6"/>
        <end position="27"/>
    </location>
</feature>
<keyword evidence="4" id="KW-0444">Lipid biosynthesis</keyword>
<evidence type="ECO:0000313" key="14">
    <source>
        <dbReference type="EMBL" id="VEI04433.1"/>
    </source>
</evidence>
<dbReference type="PANTHER" id="PTHR30561">
    <property type="entry name" value="SMR FAMILY PROTON-DEPENDENT DRUG EFFLUX TRANSPORTER SUGE"/>
    <property type="match status" value="1"/>
</dbReference>
<proteinExistence type="inferred from homology"/>
<evidence type="ECO:0000256" key="11">
    <source>
        <dbReference type="ARBA" id="ARBA00023136"/>
    </source>
</evidence>
<evidence type="ECO:0000256" key="9">
    <source>
        <dbReference type="ARBA" id="ARBA00022989"/>
    </source>
</evidence>
<keyword evidence="3" id="KW-1003">Cell membrane</keyword>
<keyword evidence="8" id="KW-0448">Lipopolysaccharide biosynthesis</keyword>
<keyword evidence="10" id="KW-0443">Lipid metabolism</keyword>
<feature type="domain" description="EamA" evidence="13">
    <location>
        <begin position="12"/>
        <end position="109"/>
    </location>
</feature>
<accession>A0A3S4V8Z4</accession>
<evidence type="ECO:0000256" key="6">
    <source>
        <dbReference type="ARBA" id="ARBA00022556"/>
    </source>
</evidence>
<keyword evidence="9 12" id="KW-1133">Transmembrane helix</keyword>
<evidence type="ECO:0000256" key="4">
    <source>
        <dbReference type="ARBA" id="ARBA00022516"/>
    </source>
</evidence>
<keyword evidence="15" id="KW-1185">Reference proteome</keyword>
<keyword evidence="11 12" id="KW-0472">Membrane</keyword>
<dbReference type="InterPro" id="IPR037185">
    <property type="entry name" value="EmrE-like"/>
</dbReference>
<comment type="similarity">
    <text evidence="2">Belongs to the EamA transporter family.</text>
</comment>
<keyword evidence="6" id="KW-0441">Lipid A biosynthesis</keyword>
<dbReference type="GeneID" id="82885370"/>
<gene>
    <name evidence="14" type="ORF">NCTC13652_02665</name>
</gene>
<dbReference type="SUPFAM" id="SSF103481">
    <property type="entry name" value="Multidrug resistance efflux transporter EmrE"/>
    <property type="match status" value="1"/>
</dbReference>
<dbReference type="Pfam" id="PF00892">
    <property type="entry name" value="EamA"/>
    <property type="match status" value="1"/>
</dbReference>
<evidence type="ECO:0000256" key="12">
    <source>
        <dbReference type="SAM" id="Phobius"/>
    </source>
</evidence>
<sequence>MTLLLWAGMLTMTLIGALSSWMLKLASGDLRPARLIRNWHLWAGAAGYLCAAVINIWVLRHMDLSVVLPMTALTYLWTLLLARLFLGESLDRWRIGGVTAILVGVVLIATT</sequence>